<dbReference type="InterPro" id="IPR016032">
    <property type="entry name" value="Sig_transdc_resp-reg_C-effctor"/>
</dbReference>
<dbReference type="RefSeq" id="WP_044619396.1">
    <property type="nucleotide sequence ID" value="NZ_CP007142.1"/>
</dbReference>
<dbReference type="HOGENOM" id="CLU_000445_90_8_6"/>
<dbReference type="InterPro" id="IPR051015">
    <property type="entry name" value="EvgA-like"/>
</dbReference>
<sequence length="214" mass="23983">MSSLNLVVADDHPLFRKALTEALRESDYQVNIIETECLGTTKEILDKQKGDIDVLFLDLQMPGSEGIMGLIEIKNAYPELAIVVVTANKSSKIMQQIKVAGALGYLPKSLTLNEMVGEVNKLFKGHPSFPADIEEDQPNETDIDAVRKIASLTPQQQKVLTLISKGFLNKQIAYELDVKETTIKTHVSEIFRKLGIYNRTQAAVYRQYMEHDDS</sequence>
<keyword evidence="2 6" id="KW-0238">DNA-binding</keyword>
<evidence type="ECO:0000313" key="7">
    <source>
        <dbReference type="Proteomes" id="UP000032266"/>
    </source>
</evidence>
<evidence type="ECO:0000259" key="4">
    <source>
        <dbReference type="PROSITE" id="PS50043"/>
    </source>
</evidence>
<dbReference type="InterPro" id="IPR000792">
    <property type="entry name" value="Tscrpt_reg_LuxR_C"/>
</dbReference>
<evidence type="ECO:0000259" key="5">
    <source>
        <dbReference type="PROSITE" id="PS50110"/>
    </source>
</evidence>
<evidence type="ECO:0000256" key="2">
    <source>
        <dbReference type="ARBA" id="ARBA00023125"/>
    </source>
</evidence>
<dbReference type="AlphaFoldDB" id="A0A0C5VEP1"/>
<dbReference type="CDD" id="cd06170">
    <property type="entry name" value="LuxR_C_like"/>
    <property type="match status" value="1"/>
</dbReference>
<evidence type="ECO:0000313" key="6">
    <source>
        <dbReference type="EMBL" id="AJQ97730.1"/>
    </source>
</evidence>
<dbReference type="EMBL" id="CP007142">
    <property type="protein sequence ID" value="AJQ97730.1"/>
    <property type="molecule type" value="Genomic_DNA"/>
</dbReference>
<feature type="domain" description="HTH luxR-type" evidence="4">
    <location>
        <begin position="145"/>
        <end position="210"/>
    </location>
</feature>
<dbReference type="Gene3D" id="1.10.10.10">
    <property type="entry name" value="Winged helix-like DNA-binding domain superfamily/Winged helix DNA-binding domain"/>
    <property type="match status" value="1"/>
</dbReference>
<feature type="modified residue" description="4-aspartylphosphate" evidence="3">
    <location>
        <position position="58"/>
    </location>
</feature>
<gene>
    <name evidence="6" type="ORF">YC6258_05702</name>
</gene>
<dbReference type="Gene3D" id="3.40.50.2300">
    <property type="match status" value="1"/>
</dbReference>
<dbReference type="KEGG" id="gsn:YC6258_05702"/>
<dbReference type="SUPFAM" id="SSF46894">
    <property type="entry name" value="C-terminal effector domain of the bipartite response regulators"/>
    <property type="match status" value="1"/>
</dbReference>
<dbReference type="InterPro" id="IPR011006">
    <property type="entry name" value="CheY-like_superfamily"/>
</dbReference>
<dbReference type="GO" id="GO:0006355">
    <property type="term" value="P:regulation of DNA-templated transcription"/>
    <property type="evidence" value="ECO:0007669"/>
    <property type="project" value="InterPro"/>
</dbReference>
<dbReference type="PROSITE" id="PS50110">
    <property type="entry name" value="RESPONSE_REGULATORY"/>
    <property type="match status" value="1"/>
</dbReference>
<protein>
    <submittedName>
        <fullName evidence="6">Response regulator containing a CheY-like receiver domain and an HTH DNA-binding domain</fullName>
    </submittedName>
</protein>
<proteinExistence type="predicted"/>
<dbReference type="SMART" id="SM00421">
    <property type="entry name" value="HTH_LUXR"/>
    <property type="match status" value="1"/>
</dbReference>
<evidence type="ECO:0000256" key="1">
    <source>
        <dbReference type="ARBA" id="ARBA00022553"/>
    </source>
</evidence>
<dbReference type="GO" id="GO:0000160">
    <property type="term" value="P:phosphorelay signal transduction system"/>
    <property type="evidence" value="ECO:0007669"/>
    <property type="project" value="InterPro"/>
</dbReference>
<evidence type="ECO:0000256" key="3">
    <source>
        <dbReference type="PROSITE-ProRule" id="PRU00169"/>
    </source>
</evidence>
<dbReference type="InterPro" id="IPR036388">
    <property type="entry name" value="WH-like_DNA-bd_sf"/>
</dbReference>
<dbReference type="PANTHER" id="PTHR45566:SF1">
    <property type="entry name" value="HTH-TYPE TRANSCRIPTIONAL REGULATOR YHJB-RELATED"/>
    <property type="match status" value="1"/>
</dbReference>
<name>A0A0C5VEP1_9GAMM</name>
<dbReference type="Pfam" id="PF00072">
    <property type="entry name" value="Response_reg"/>
    <property type="match status" value="1"/>
</dbReference>
<dbReference type="SMART" id="SM00448">
    <property type="entry name" value="REC"/>
    <property type="match status" value="1"/>
</dbReference>
<dbReference type="PANTHER" id="PTHR45566">
    <property type="entry name" value="HTH-TYPE TRANSCRIPTIONAL REGULATOR YHJB-RELATED"/>
    <property type="match status" value="1"/>
</dbReference>
<keyword evidence="1 3" id="KW-0597">Phosphoprotein</keyword>
<accession>A0A0C5VEP1</accession>
<dbReference type="Pfam" id="PF00196">
    <property type="entry name" value="GerE"/>
    <property type="match status" value="1"/>
</dbReference>
<dbReference type="GO" id="GO:0003677">
    <property type="term" value="F:DNA binding"/>
    <property type="evidence" value="ECO:0007669"/>
    <property type="project" value="UniProtKB-KW"/>
</dbReference>
<dbReference type="STRING" id="1445510.YC6258_05702"/>
<dbReference type="Proteomes" id="UP000032266">
    <property type="component" value="Chromosome"/>
</dbReference>
<dbReference type="InterPro" id="IPR001789">
    <property type="entry name" value="Sig_transdc_resp-reg_receiver"/>
</dbReference>
<dbReference type="PROSITE" id="PS50043">
    <property type="entry name" value="HTH_LUXR_2"/>
    <property type="match status" value="1"/>
</dbReference>
<dbReference type="PATRIC" id="fig|1445510.3.peg.5660"/>
<feature type="domain" description="Response regulatory" evidence="5">
    <location>
        <begin position="5"/>
        <end position="123"/>
    </location>
</feature>
<dbReference type="CDD" id="cd17535">
    <property type="entry name" value="REC_NarL-like"/>
    <property type="match status" value="1"/>
</dbReference>
<dbReference type="PRINTS" id="PR00038">
    <property type="entry name" value="HTHLUXR"/>
</dbReference>
<dbReference type="OrthoDB" id="9814495at2"/>
<dbReference type="InterPro" id="IPR058245">
    <property type="entry name" value="NreC/VraR/RcsB-like_REC"/>
</dbReference>
<organism evidence="6 7">
    <name type="scientific">Gynuella sunshinyii YC6258</name>
    <dbReference type="NCBI Taxonomy" id="1445510"/>
    <lineage>
        <taxon>Bacteria</taxon>
        <taxon>Pseudomonadati</taxon>
        <taxon>Pseudomonadota</taxon>
        <taxon>Gammaproteobacteria</taxon>
        <taxon>Oceanospirillales</taxon>
        <taxon>Saccharospirillaceae</taxon>
        <taxon>Gynuella</taxon>
    </lineage>
</organism>
<dbReference type="SUPFAM" id="SSF52172">
    <property type="entry name" value="CheY-like"/>
    <property type="match status" value="1"/>
</dbReference>
<keyword evidence="7" id="KW-1185">Reference proteome</keyword>
<reference evidence="6 7" key="1">
    <citation type="submission" date="2014-01" db="EMBL/GenBank/DDBJ databases">
        <title>Full genme sequencing of cellulolytic bacterium Gynuella sunshinyii YC6258T gen. nov., sp. nov.</title>
        <authorList>
            <person name="Khan H."/>
            <person name="Chung E.J."/>
            <person name="Chung Y.R."/>
        </authorList>
    </citation>
    <scope>NUCLEOTIDE SEQUENCE [LARGE SCALE GENOMIC DNA]</scope>
    <source>
        <strain evidence="6 7">YC6258</strain>
    </source>
</reference>